<organism evidence="11 12">
    <name type="scientific">Blastocystis sp. subtype 1 (strain ATCC 50177 / NandII)</name>
    <dbReference type="NCBI Taxonomy" id="478820"/>
    <lineage>
        <taxon>Eukaryota</taxon>
        <taxon>Sar</taxon>
        <taxon>Stramenopiles</taxon>
        <taxon>Bigyra</taxon>
        <taxon>Opalozoa</taxon>
        <taxon>Opalinata</taxon>
        <taxon>Blastocystidae</taxon>
        <taxon>Blastocystis</taxon>
    </lineage>
</organism>
<gene>
    <name evidence="11" type="ORF">AV274_5385</name>
</gene>
<keyword evidence="7 8" id="KW-0326">Glycosidase</keyword>
<comment type="similarity">
    <text evidence="2 8">Belongs to the glycosyl hydrolase 27 family.</text>
</comment>
<dbReference type="OrthoDB" id="5795902at2759"/>
<keyword evidence="12" id="KW-1185">Reference proteome</keyword>
<dbReference type="EC" id="3.2.1.22" evidence="3 8"/>
<evidence type="ECO:0000256" key="4">
    <source>
        <dbReference type="ARBA" id="ARBA00022729"/>
    </source>
</evidence>
<dbReference type="SUPFAM" id="SSF51011">
    <property type="entry name" value="Glycosyl hydrolase domain"/>
    <property type="match status" value="1"/>
</dbReference>
<dbReference type="STRING" id="478820.A0A196S995"/>
<dbReference type="PANTHER" id="PTHR11452">
    <property type="entry name" value="ALPHA-GALACTOSIDASE/ALPHA-N-ACETYLGALACTOSAMINIDASE"/>
    <property type="match status" value="1"/>
</dbReference>
<dbReference type="EMBL" id="LXWW01000494">
    <property type="protein sequence ID" value="OAO12926.1"/>
    <property type="molecule type" value="Genomic_DNA"/>
</dbReference>
<evidence type="ECO:0000256" key="8">
    <source>
        <dbReference type="RuleBase" id="RU361168"/>
    </source>
</evidence>
<dbReference type="GO" id="GO:0005975">
    <property type="term" value="P:carbohydrate metabolic process"/>
    <property type="evidence" value="ECO:0007669"/>
    <property type="project" value="InterPro"/>
</dbReference>
<dbReference type="Gene3D" id="3.20.20.70">
    <property type="entry name" value="Aldolase class I"/>
    <property type="match status" value="1"/>
</dbReference>
<dbReference type="FunFam" id="3.20.20.70:FF:000093">
    <property type="entry name" value="Alpha-galactosidase"/>
    <property type="match status" value="1"/>
</dbReference>
<dbReference type="Pfam" id="PF16499">
    <property type="entry name" value="Melibiase_2"/>
    <property type="match status" value="1"/>
</dbReference>
<proteinExistence type="inferred from homology"/>
<dbReference type="Proteomes" id="UP000078348">
    <property type="component" value="Unassembled WGS sequence"/>
</dbReference>
<evidence type="ECO:0000256" key="3">
    <source>
        <dbReference type="ARBA" id="ARBA00012755"/>
    </source>
</evidence>
<dbReference type="Pfam" id="PF17801">
    <property type="entry name" value="Melibiase_C"/>
    <property type="match status" value="1"/>
</dbReference>
<keyword evidence="4 9" id="KW-0732">Signal</keyword>
<dbReference type="AlphaFoldDB" id="A0A196S995"/>
<dbReference type="SUPFAM" id="SSF51445">
    <property type="entry name" value="(Trans)glycosidases"/>
    <property type="match status" value="1"/>
</dbReference>
<evidence type="ECO:0000256" key="2">
    <source>
        <dbReference type="ARBA" id="ARBA00009743"/>
    </source>
</evidence>
<evidence type="ECO:0000256" key="1">
    <source>
        <dbReference type="ARBA" id="ARBA00001255"/>
    </source>
</evidence>
<dbReference type="InterPro" id="IPR041233">
    <property type="entry name" value="Melibiase_C"/>
</dbReference>
<feature type="domain" description="Alpha galactosidase C-terminal" evidence="10">
    <location>
        <begin position="310"/>
        <end position="384"/>
    </location>
</feature>
<dbReference type="InterPro" id="IPR013785">
    <property type="entry name" value="Aldolase_TIM"/>
</dbReference>
<dbReference type="InterPro" id="IPR013780">
    <property type="entry name" value="Glyco_hydro_b"/>
</dbReference>
<evidence type="ECO:0000313" key="11">
    <source>
        <dbReference type="EMBL" id="OAO12926.1"/>
    </source>
</evidence>
<feature type="chain" id="PRO_5012430027" description="Alpha-galactosidase" evidence="9">
    <location>
        <begin position="16"/>
        <end position="391"/>
    </location>
</feature>
<dbReference type="CDD" id="cd14792">
    <property type="entry name" value="GH27"/>
    <property type="match status" value="1"/>
</dbReference>
<evidence type="ECO:0000259" key="10">
    <source>
        <dbReference type="Pfam" id="PF17801"/>
    </source>
</evidence>
<dbReference type="FunFam" id="2.60.40.1180:FF:000008">
    <property type="entry name" value="Alpha-galactosidase"/>
    <property type="match status" value="1"/>
</dbReference>
<dbReference type="InterPro" id="IPR017853">
    <property type="entry name" value="GH"/>
</dbReference>
<sequence>MKSIVLLCAIAAALAINNGMGVKPQMGFNTWNKFGCNINEKLARDTADAIVEAGLDKLGYVYLNLDDCWQVSRTNDSKIVVDPNTFPSGMKALADYVHSKGLLFGLYSDAGFKTCAGRPGSLGFETIDAKTYAEWEVDYLKYDNCNTDGTIPEHRYPVMTKALAECGRDIFFSMCEWGVNNPAEWARSVGNSWRTTGDINDSWGSMINIAMANEKLWRRAGPGGWNDPDMLEVGNGGMTYEEYKTHFSLWCLMKAPLLIGCDLTKASAETLEILGNKEAIAVNQDALGVQGHRVWSDKGGNKEVNGDVPEGDLEVWASPLMSGQFAVILLNKSDKAAEIKAEFADCGLRAADTAIVRDIWAHEDVGSFSGEFKDTVPSHGIKFLIMTPVLN</sequence>
<evidence type="ECO:0000256" key="6">
    <source>
        <dbReference type="ARBA" id="ARBA00023157"/>
    </source>
</evidence>
<comment type="caution">
    <text evidence="11">The sequence shown here is derived from an EMBL/GenBank/DDBJ whole genome shotgun (WGS) entry which is preliminary data.</text>
</comment>
<name>A0A196S995_BLAHN</name>
<evidence type="ECO:0000256" key="5">
    <source>
        <dbReference type="ARBA" id="ARBA00022801"/>
    </source>
</evidence>
<dbReference type="PANTHER" id="PTHR11452:SF75">
    <property type="entry name" value="ALPHA-GALACTOSIDASE MEL1"/>
    <property type="match status" value="1"/>
</dbReference>
<feature type="signal peptide" evidence="9">
    <location>
        <begin position="1"/>
        <end position="15"/>
    </location>
</feature>
<accession>A0A196S995</accession>
<dbReference type="Gene3D" id="2.60.40.1180">
    <property type="entry name" value="Golgi alpha-mannosidase II"/>
    <property type="match status" value="1"/>
</dbReference>
<keyword evidence="5 8" id="KW-0378">Hydrolase</keyword>
<reference evidence="11 12" key="1">
    <citation type="submission" date="2016-05" db="EMBL/GenBank/DDBJ databases">
        <title>Nuclear genome of Blastocystis sp. subtype 1 NandII.</title>
        <authorList>
            <person name="Gentekaki E."/>
            <person name="Curtis B."/>
            <person name="Stairs C."/>
            <person name="Eme L."/>
            <person name="Herman E."/>
            <person name="Klimes V."/>
            <person name="Arias M.C."/>
            <person name="Elias M."/>
            <person name="Hilliou F."/>
            <person name="Klute M."/>
            <person name="Malik S.-B."/>
            <person name="Pightling A."/>
            <person name="Rachubinski R."/>
            <person name="Salas D."/>
            <person name="Schlacht A."/>
            <person name="Suga H."/>
            <person name="Archibald J."/>
            <person name="Ball S.G."/>
            <person name="Clark G."/>
            <person name="Dacks J."/>
            <person name="Van Der Giezen M."/>
            <person name="Tsaousis A."/>
            <person name="Roger A."/>
        </authorList>
    </citation>
    <scope>NUCLEOTIDE SEQUENCE [LARGE SCALE GENOMIC DNA]</scope>
    <source>
        <strain evidence="12">ATCC 50177 / NandII</strain>
    </source>
</reference>
<dbReference type="PRINTS" id="PR00740">
    <property type="entry name" value="GLHYDRLASE27"/>
</dbReference>
<evidence type="ECO:0000256" key="9">
    <source>
        <dbReference type="SAM" id="SignalP"/>
    </source>
</evidence>
<evidence type="ECO:0000256" key="7">
    <source>
        <dbReference type="ARBA" id="ARBA00023295"/>
    </source>
</evidence>
<evidence type="ECO:0000313" key="12">
    <source>
        <dbReference type="Proteomes" id="UP000078348"/>
    </source>
</evidence>
<comment type="catalytic activity">
    <reaction evidence="1 8">
        <text>Hydrolysis of terminal, non-reducing alpha-D-galactose residues in alpha-D-galactosides, including galactose oligosaccharides, galactomannans and galactolipids.</text>
        <dbReference type="EC" id="3.2.1.22"/>
    </reaction>
</comment>
<keyword evidence="6 8" id="KW-1015">Disulfide bond</keyword>
<protein>
    <recommendedName>
        <fullName evidence="3 8">Alpha-galactosidase</fullName>
        <ecNumber evidence="3 8">3.2.1.22</ecNumber>
    </recommendedName>
    <alternativeName>
        <fullName evidence="8">Melibiase</fullName>
    </alternativeName>
</protein>
<dbReference type="GO" id="GO:0004557">
    <property type="term" value="F:alpha-galactosidase activity"/>
    <property type="evidence" value="ECO:0007669"/>
    <property type="project" value="UniProtKB-EC"/>
</dbReference>
<dbReference type="InterPro" id="IPR002241">
    <property type="entry name" value="Glyco_hydro_27"/>
</dbReference>